<proteinExistence type="predicted"/>
<feature type="domain" description="Anti-CBASS protein Acb1-like N-terminal" evidence="1">
    <location>
        <begin position="31"/>
        <end position="371"/>
    </location>
</feature>
<reference evidence="2" key="1">
    <citation type="submission" date="2009-04" db="EMBL/GenBank/DDBJ databases">
        <authorList>
            <person name="Weinstock G."/>
            <person name="Sodergren E."/>
            <person name="Clifton S."/>
            <person name="Fulton L."/>
            <person name="Fulton B."/>
            <person name="Courtney L."/>
            <person name="Fronick C."/>
            <person name="Harrison M."/>
            <person name="Strong C."/>
            <person name="Farmer C."/>
            <person name="Delahaunty K."/>
            <person name="Markovic C."/>
            <person name="Hall O."/>
            <person name="Minx P."/>
            <person name="Tomlinson C."/>
            <person name="Mitreva M."/>
            <person name="Nelson J."/>
            <person name="Hou S."/>
            <person name="Wollam A."/>
            <person name="Pepin K.H."/>
            <person name="Johnson M."/>
            <person name="Bhonagiri V."/>
            <person name="Nash W.E."/>
            <person name="Warren W."/>
            <person name="Chinwalla A."/>
            <person name="Mardis E.R."/>
            <person name="Wilson R.K."/>
        </authorList>
    </citation>
    <scope>NUCLEOTIDE SEQUENCE [LARGE SCALE GENOMIC DNA]</scope>
    <source>
        <strain evidence="2">ATCC 51147</strain>
    </source>
</reference>
<keyword evidence="3" id="KW-1185">Reference proteome</keyword>
<dbReference type="HOGENOM" id="CLU_027488_2_1_4"/>
<dbReference type="AlphaFoldDB" id="C4GFU8"/>
<name>C4GFU8_9NEIS</name>
<dbReference type="STRING" id="629741.GCWU000324_01015"/>
<evidence type="ECO:0000313" key="3">
    <source>
        <dbReference type="Proteomes" id="UP000003009"/>
    </source>
</evidence>
<dbReference type="OrthoDB" id="2019396at2"/>
<comment type="caution">
    <text evidence="2">The sequence shown here is derived from an EMBL/GenBank/DDBJ whole genome shotgun (WGS) entry which is preliminary data.</text>
</comment>
<dbReference type="InterPro" id="IPR024459">
    <property type="entry name" value="Acb1-like_N"/>
</dbReference>
<evidence type="ECO:0000259" key="1">
    <source>
        <dbReference type="Pfam" id="PF06381"/>
    </source>
</evidence>
<sequence>MSKQFRVDGFLQAVLGGKSPARVTSVSAPFLYAQGGIFRRVVDLPADKALSGGFEIEGDADNLLASELDRLNVFETAAYALKLARLFGGACVVPLVADGKGLNEPLDVSRDVEVVELRVFGINQVSVEGALYGDATQKNFGEPEFYRISSREKQFVVHESRVFPIHGFRLPEMLKDTRIYWQGGNAVDCAYKAILDWETTRERTKQILDRKQQPVYAMKGLADLIDGGMENSVQQRIQAVDASRGVLNTVAVDGEDSYTVNDMNVSGLTDIIGKFEQVISAETGIPLAQLFGQSASGLSATGEGDLRNFHELVEAERVRVGNMLERLIALLVLQNGIKGKIPDGWRIKWSPLYVPTAREQADMAKLAVDTLKTEVDAVAQAVSIGAVSETQAADYFAQREQFGLKREVHDGADAQDYAAKT</sequence>
<organism evidence="2 3">
    <name type="scientific">Kingella oralis ATCC 51147</name>
    <dbReference type="NCBI Taxonomy" id="629741"/>
    <lineage>
        <taxon>Bacteria</taxon>
        <taxon>Pseudomonadati</taxon>
        <taxon>Pseudomonadota</taxon>
        <taxon>Betaproteobacteria</taxon>
        <taxon>Neisseriales</taxon>
        <taxon>Neisseriaceae</taxon>
        <taxon>Kingella</taxon>
    </lineage>
</organism>
<dbReference type="RefSeq" id="WP_003794920.1">
    <property type="nucleotide sequence ID" value="NZ_GG665871.1"/>
</dbReference>
<dbReference type="EMBL" id="ACJW02000002">
    <property type="protein sequence ID" value="EEP69103.1"/>
    <property type="molecule type" value="Genomic_DNA"/>
</dbReference>
<evidence type="ECO:0000313" key="2">
    <source>
        <dbReference type="EMBL" id="EEP69103.1"/>
    </source>
</evidence>
<dbReference type="GeneID" id="84906710"/>
<protein>
    <submittedName>
        <fullName evidence="2">Phage-associated protein, HI1409 family</fullName>
    </submittedName>
</protein>
<dbReference type="Proteomes" id="UP000003009">
    <property type="component" value="Unassembled WGS sequence"/>
</dbReference>
<accession>C4GFU8</accession>
<dbReference type="Pfam" id="PF06381">
    <property type="entry name" value="Phage_portal_3"/>
    <property type="match status" value="1"/>
</dbReference>
<gene>
    <name evidence="2" type="ORF">GCWU000324_01015</name>
</gene>